<dbReference type="AlphaFoldDB" id="A0A444MCI1"/>
<evidence type="ECO:0000259" key="1">
    <source>
        <dbReference type="Pfam" id="PF07171"/>
    </source>
</evidence>
<dbReference type="Proteomes" id="UP000287168">
    <property type="component" value="Unassembled WGS sequence"/>
</dbReference>
<dbReference type="Pfam" id="PF07364">
    <property type="entry name" value="DUF1485"/>
    <property type="match status" value="1"/>
</dbReference>
<organism evidence="3 4">
    <name type="scientific">Falsigemmobacter intermedius</name>
    <dbReference type="NCBI Taxonomy" id="1553448"/>
    <lineage>
        <taxon>Bacteria</taxon>
        <taxon>Pseudomonadati</taxon>
        <taxon>Pseudomonadota</taxon>
        <taxon>Alphaproteobacteria</taxon>
        <taxon>Rhodobacterales</taxon>
        <taxon>Paracoccaceae</taxon>
        <taxon>Falsigemmobacter</taxon>
    </lineage>
</organism>
<accession>A0A444MCI1</accession>
<name>A0A444MCI1_9RHOB</name>
<sequence length="502" mass="53852">MPRAAVLQLFHEANAFTPTKADYDGFLRAQYVTGAAVRAEFGATSNWLGGITTALDAAGYEVSFGLCTGCLPGGTLDLASYRRLCDEILASFDAILAEGPVDLVALALHGALHVEGEPEPETRLAEAVRARIGADVPLGVTLDFHANLEPRLCEVVDIAMGGRLYPHSDTKERGARMIELLRDPAKPRSRRYRLPIMVPMSAQTSDTAPFSELVALSEDLSLRPGLSDVVMMGGFPYHDTDQVGTSVLVTGTDRAAMDQACREMAAALWSRREAALSRAPLWAEARETIFAAAARGRVVLADAGDNPGSGGVADVADIFRDLAQSGLAFAAGFLVDPEAVKAAQKIGAGNRGVISMGRLRDGSPWETEVLVERLSDLKYRNEGANLQGELLEGGDSAILRIGEAGHIILTTERIQAYDTQAFRSQGIVLEEKSIIHVKSSNHFRTSYTPLAEAGVFVVDSGGFASTDARVFPFTRRATQILPLKDLSEAEWTALIDEEIALP</sequence>
<dbReference type="InterPro" id="IPR015995">
    <property type="entry name" value="MlrC_N"/>
</dbReference>
<evidence type="ECO:0000313" key="4">
    <source>
        <dbReference type="Proteomes" id="UP000287168"/>
    </source>
</evidence>
<dbReference type="EMBL" id="SBLC01000009">
    <property type="protein sequence ID" value="RWY41722.1"/>
    <property type="molecule type" value="Genomic_DNA"/>
</dbReference>
<keyword evidence="4" id="KW-1185">Reference proteome</keyword>
<reference evidence="3 4" key="1">
    <citation type="journal article" date="2015" name="Int. J. Syst. Evol. Microbiol.">
        <title>Gemmobacter intermedius sp. nov., isolated from a white stork (Ciconia ciconia).</title>
        <authorList>
            <person name="Kampfer P."/>
            <person name="Jerzak L."/>
            <person name="Wilharm G."/>
            <person name="Golke J."/>
            <person name="Busse H.J."/>
            <person name="Glaeser S.P."/>
        </authorList>
    </citation>
    <scope>NUCLEOTIDE SEQUENCE [LARGE SCALE GENOMIC DNA]</scope>
    <source>
        <strain evidence="3 4">119/4</strain>
    </source>
</reference>
<evidence type="ECO:0000259" key="2">
    <source>
        <dbReference type="Pfam" id="PF07364"/>
    </source>
</evidence>
<protein>
    <submittedName>
        <fullName evidence="3">M81 family peptidase</fullName>
    </submittedName>
</protein>
<dbReference type="InterPro" id="IPR010799">
    <property type="entry name" value="MlrC_C"/>
</dbReference>
<dbReference type="RefSeq" id="WP_128488058.1">
    <property type="nucleotide sequence ID" value="NZ_JBHLXB010000017.1"/>
</dbReference>
<dbReference type="OrthoDB" id="9782658at2"/>
<feature type="domain" description="Microcystin LR degradation protein MlrC N-terminal" evidence="2">
    <location>
        <begin position="3"/>
        <end position="284"/>
    </location>
</feature>
<feature type="domain" description="Microcystin LR degradation protein MlrC C-terminal" evidence="1">
    <location>
        <begin position="300"/>
        <end position="475"/>
    </location>
</feature>
<evidence type="ECO:0000313" key="3">
    <source>
        <dbReference type="EMBL" id="RWY41722.1"/>
    </source>
</evidence>
<comment type="caution">
    <text evidence="3">The sequence shown here is derived from an EMBL/GenBank/DDBJ whole genome shotgun (WGS) entry which is preliminary data.</text>
</comment>
<proteinExistence type="predicted"/>
<gene>
    <name evidence="3" type="ORF">EP867_08270</name>
</gene>
<dbReference type="Pfam" id="PF07171">
    <property type="entry name" value="MlrC_C"/>
    <property type="match status" value="1"/>
</dbReference>